<accession>A0A271VWM4</accession>
<name>A0A271VWM4_VIBMT</name>
<evidence type="ECO:0000256" key="1">
    <source>
        <dbReference type="SAM" id="SignalP"/>
    </source>
</evidence>
<dbReference type="EMBL" id="NMSH01000003">
    <property type="protein sequence ID" value="PAR22396.1"/>
    <property type="molecule type" value="Genomic_DNA"/>
</dbReference>
<dbReference type="AlphaFoldDB" id="A0A271VWM4"/>
<proteinExistence type="predicted"/>
<evidence type="ECO:0000313" key="3">
    <source>
        <dbReference type="Proteomes" id="UP000216173"/>
    </source>
</evidence>
<gene>
    <name evidence="2" type="ORF">CGU03_03360</name>
</gene>
<reference evidence="3" key="1">
    <citation type="submission" date="2017-07" db="EMBL/GenBank/DDBJ databases">
        <authorList>
            <person name="Boucher Y."/>
            <person name="Orata F.D."/>
        </authorList>
    </citation>
    <scope>NUCLEOTIDE SEQUENCE [LARGE SCALE GENOMIC DNA]</scope>
    <source>
        <strain evidence="3">OYP9E10</strain>
    </source>
</reference>
<protein>
    <submittedName>
        <fullName evidence="2">Uncharacterized protein</fullName>
    </submittedName>
</protein>
<dbReference type="Proteomes" id="UP000216173">
    <property type="component" value="Unassembled WGS sequence"/>
</dbReference>
<sequence length="175" mass="19058">MRTLLVLLLISMANLASADPLKLNGNLPEQTIGLLTITKMTQGQLLWLKGRVGEGKYQAKNAQGQECSIEVPVAIGSFSSADIGIHSTQGLMIAITNPHLSEAILAGQKIHSDDWVFGTKEERKKVDGYIVSGIAADEGFILNSRRRWISWLLDAEPQVICNTEVANHAKPLLTL</sequence>
<evidence type="ECO:0000313" key="2">
    <source>
        <dbReference type="EMBL" id="PAR22396.1"/>
    </source>
</evidence>
<organism evidence="2 3">
    <name type="scientific">Vibrio metoecus</name>
    <dbReference type="NCBI Taxonomy" id="1481663"/>
    <lineage>
        <taxon>Bacteria</taxon>
        <taxon>Pseudomonadati</taxon>
        <taxon>Pseudomonadota</taxon>
        <taxon>Gammaproteobacteria</taxon>
        <taxon>Vibrionales</taxon>
        <taxon>Vibrionaceae</taxon>
        <taxon>Vibrio</taxon>
    </lineage>
</organism>
<feature type="chain" id="PRO_5013216095" evidence="1">
    <location>
        <begin position="19"/>
        <end position="175"/>
    </location>
</feature>
<dbReference type="RefSeq" id="WP_055044024.1">
    <property type="nucleotide sequence ID" value="NZ_LBGR01000007.1"/>
</dbReference>
<keyword evidence="1" id="KW-0732">Signal</keyword>
<comment type="caution">
    <text evidence="2">The sequence shown here is derived from an EMBL/GenBank/DDBJ whole genome shotgun (WGS) entry which is preliminary data.</text>
</comment>
<feature type="signal peptide" evidence="1">
    <location>
        <begin position="1"/>
        <end position="18"/>
    </location>
</feature>